<feature type="compositionally biased region" description="Low complexity" evidence="1">
    <location>
        <begin position="212"/>
        <end position="233"/>
    </location>
</feature>
<feature type="region of interest" description="Disordered" evidence="1">
    <location>
        <begin position="77"/>
        <end position="96"/>
    </location>
</feature>
<dbReference type="OrthoDB" id="3226064at2759"/>
<dbReference type="GO" id="GO:0031146">
    <property type="term" value="P:SCF-dependent proteasomal ubiquitin-dependent protein catabolic process"/>
    <property type="evidence" value="ECO:0007669"/>
    <property type="project" value="TreeGrafter"/>
</dbReference>
<dbReference type="GO" id="GO:0005737">
    <property type="term" value="C:cytoplasm"/>
    <property type="evidence" value="ECO:0007669"/>
    <property type="project" value="TreeGrafter"/>
</dbReference>
<evidence type="ECO:0000313" key="3">
    <source>
        <dbReference type="EMBL" id="PWN22198.1"/>
    </source>
</evidence>
<feature type="region of interest" description="Disordered" evidence="1">
    <location>
        <begin position="484"/>
        <end position="571"/>
    </location>
</feature>
<reference evidence="3 4" key="1">
    <citation type="journal article" date="2018" name="Mol. Biol. Evol.">
        <title>Broad Genomic Sampling Reveals a Smut Pathogenic Ancestry of the Fungal Clade Ustilaginomycotina.</title>
        <authorList>
            <person name="Kijpornyongpan T."/>
            <person name="Mondo S.J."/>
            <person name="Barry K."/>
            <person name="Sandor L."/>
            <person name="Lee J."/>
            <person name="Lipzen A."/>
            <person name="Pangilinan J."/>
            <person name="LaButti K."/>
            <person name="Hainaut M."/>
            <person name="Henrissat B."/>
            <person name="Grigoriev I.V."/>
            <person name="Spatafora J.W."/>
            <person name="Aime M.C."/>
        </authorList>
    </citation>
    <scope>NUCLEOTIDE SEQUENCE [LARGE SCALE GENOMIC DNA]</scope>
    <source>
        <strain evidence="3 4">MCA 4718</strain>
    </source>
</reference>
<dbReference type="InterPro" id="IPR036047">
    <property type="entry name" value="F-box-like_dom_sf"/>
</dbReference>
<dbReference type="GeneID" id="37015543"/>
<feature type="compositionally biased region" description="Polar residues" evidence="1">
    <location>
        <begin position="77"/>
        <end position="91"/>
    </location>
</feature>
<name>A0A316UBF5_9BASI</name>
<dbReference type="GO" id="GO:0019005">
    <property type="term" value="C:SCF ubiquitin ligase complex"/>
    <property type="evidence" value="ECO:0007669"/>
    <property type="project" value="TreeGrafter"/>
</dbReference>
<dbReference type="Pfam" id="PF12937">
    <property type="entry name" value="F-box-like"/>
    <property type="match status" value="1"/>
</dbReference>
<feature type="compositionally biased region" description="Basic and acidic residues" evidence="1">
    <location>
        <begin position="322"/>
        <end position="331"/>
    </location>
</feature>
<keyword evidence="4" id="KW-1185">Reference proteome</keyword>
<evidence type="ECO:0000259" key="2">
    <source>
        <dbReference type="PROSITE" id="PS50181"/>
    </source>
</evidence>
<dbReference type="Gene3D" id="1.20.1280.50">
    <property type="match status" value="1"/>
</dbReference>
<feature type="compositionally biased region" description="Polar residues" evidence="1">
    <location>
        <begin position="141"/>
        <end position="155"/>
    </location>
</feature>
<gene>
    <name evidence="3" type="ORF">BCV69DRAFT_292722</name>
</gene>
<dbReference type="EMBL" id="KZ819323">
    <property type="protein sequence ID" value="PWN22198.1"/>
    <property type="molecule type" value="Genomic_DNA"/>
</dbReference>
<feature type="compositionally biased region" description="Acidic residues" evidence="1">
    <location>
        <begin position="505"/>
        <end position="515"/>
    </location>
</feature>
<feature type="compositionally biased region" description="Acidic residues" evidence="1">
    <location>
        <begin position="543"/>
        <end position="563"/>
    </location>
</feature>
<feature type="domain" description="F-box" evidence="2">
    <location>
        <begin position="13"/>
        <end position="60"/>
    </location>
</feature>
<proteinExistence type="predicted"/>
<dbReference type="SUPFAM" id="SSF81383">
    <property type="entry name" value="F-box domain"/>
    <property type="match status" value="1"/>
</dbReference>
<dbReference type="SMART" id="SM00256">
    <property type="entry name" value="FBOX"/>
    <property type="match status" value="1"/>
</dbReference>
<dbReference type="PANTHER" id="PTHR12874">
    <property type="entry name" value="F-BOX ONLY PROTEIN 48-RELATED"/>
    <property type="match status" value="1"/>
</dbReference>
<feature type="compositionally biased region" description="Basic and acidic residues" evidence="1">
    <location>
        <begin position="360"/>
        <end position="370"/>
    </location>
</feature>
<feature type="region of interest" description="Disordered" evidence="1">
    <location>
        <begin position="307"/>
        <end position="388"/>
    </location>
</feature>
<sequence>MTVMPQADTGAASSSLLGLPHELIIDILSRLDPRDVSALGRTCSHLNHLIETSSGLWRNLYLSRWDLSHDLDPLPIASSSKGKETQGSALPSMQELVKQRRKARSDLRRGTTSLHSMLLDHSTTLPTLIAALRSRSRRQTSKTNPNGDSPSSQTAATFASMFPSNIEGDLRWATFVYPREDVLNLHDWQHAVKQEEANPIENKRSSKGYGAKSNSSNVAESSPSSSKKPTASKTDQRTRRSSRIRRAKVPSSLWGFLKNPTEDSNDDFSLTKVSFDEQLAAELHCLYGVRRMDPPLISDRQGRVWRRDHDRLAPKKRRRGSRAGEKGRKAEEDEEMRYESVEPEYAGESAQALPAPSRPLRGDAGEDVDMHFVNGANANDDDNNDGNGFLDGSGEEDTDEFDLCQWARLGSRNGVAGYRDLRSRAKEKIYDVGRYSYENAYGPFLPFRATDAPLSRRHGVTPEGFPMHLAERLPLFAAVDMDDSGEAHLSDDDDSIGSGPGPDDPVVEIEEDEVEDLRRDREEAGDASPVTSTGWASPRVIDIDEIVEEGDEEEEDEDDDDDSSQGFPFFDDNSRADRFAQMVQEVAAYSGSKVRNTVERIRRLEAGEDPDKPNPRPVWQSQPRKRSLVWQRQRSIDWVLLEAIMVAVHCSLTSAITTMFWGRGFKLPRGARGDAANGYSGRDACVHLRSRRLIEPPCGWHLSRGEVEQARNAETKNKATQPTDDDDSGIVLEAQPRPQSSGLEKPYDWARAETSTWVGTYFFSDYPMFLRYNASLAQDPTALQNGVSLMRHEEAVGDCLQLRLELNPMERQTAQFEEGEEEALSNGPEDPEFPTLRFTGHTLTHHEEEPPQLRGRAHGYVRPVYATDGKLTRFHASSGQWLPEIAGVHWKITHAYDGQDRWSLSGAQAGPPGTRAPIYGIWSDVEDEEASPVGPFCYMNVDSRPWREVERLLREEEEGEERRNRVRERRG</sequence>
<evidence type="ECO:0000256" key="1">
    <source>
        <dbReference type="SAM" id="MobiDB-lite"/>
    </source>
</evidence>
<protein>
    <recommendedName>
        <fullName evidence="2">F-box domain-containing protein</fullName>
    </recommendedName>
</protein>
<dbReference type="InterPro" id="IPR001810">
    <property type="entry name" value="F-box_dom"/>
</dbReference>
<dbReference type="PROSITE" id="PS50181">
    <property type="entry name" value="FBOX"/>
    <property type="match status" value="1"/>
</dbReference>
<feature type="region of interest" description="Disordered" evidence="1">
    <location>
        <begin position="135"/>
        <end position="155"/>
    </location>
</feature>
<accession>A0A316UBF5</accession>
<dbReference type="CDD" id="cd09917">
    <property type="entry name" value="F-box_SF"/>
    <property type="match status" value="1"/>
</dbReference>
<dbReference type="Proteomes" id="UP000245942">
    <property type="component" value="Unassembled WGS sequence"/>
</dbReference>
<feature type="region of interest" description="Disordered" evidence="1">
    <location>
        <begin position="196"/>
        <end position="246"/>
    </location>
</feature>
<evidence type="ECO:0000313" key="4">
    <source>
        <dbReference type="Proteomes" id="UP000245942"/>
    </source>
</evidence>
<dbReference type="AlphaFoldDB" id="A0A316UBF5"/>
<organism evidence="3 4">
    <name type="scientific">Pseudomicrostroma glucosiphilum</name>
    <dbReference type="NCBI Taxonomy" id="1684307"/>
    <lineage>
        <taxon>Eukaryota</taxon>
        <taxon>Fungi</taxon>
        <taxon>Dikarya</taxon>
        <taxon>Basidiomycota</taxon>
        <taxon>Ustilaginomycotina</taxon>
        <taxon>Exobasidiomycetes</taxon>
        <taxon>Microstromatales</taxon>
        <taxon>Microstromatales incertae sedis</taxon>
        <taxon>Pseudomicrostroma</taxon>
    </lineage>
</organism>
<dbReference type="RefSeq" id="XP_025349358.1">
    <property type="nucleotide sequence ID" value="XM_025493809.1"/>
</dbReference>
<dbReference type="PANTHER" id="PTHR12874:SF9">
    <property type="entry name" value="F-BOX ONLY PROTEIN 48"/>
    <property type="match status" value="1"/>
</dbReference>
<feature type="region of interest" description="Disordered" evidence="1">
    <location>
        <begin position="709"/>
        <end position="744"/>
    </location>
</feature>